<accession>I1CK64</accession>
<evidence type="ECO:0000313" key="1">
    <source>
        <dbReference type="EMBL" id="EIE88844.1"/>
    </source>
</evidence>
<keyword evidence="2" id="KW-1185">Reference proteome</keyword>
<dbReference type="RefSeq" id="XP_067524240.1">
    <property type="nucleotide sequence ID" value="XM_067668139.1"/>
</dbReference>
<reference evidence="1 2" key="1">
    <citation type="journal article" date="2009" name="PLoS Genet.">
        <title>Genomic analysis of the basal lineage fungus Rhizopus oryzae reveals a whole-genome duplication.</title>
        <authorList>
            <person name="Ma L.-J."/>
            <person name="Ibrahim A.S."/>
            <person name="Skory C."/>
            <person name="Grabherr M.G."/>
            <person name="Burger G."/>
            <person name="Butler M."/>
            <person name="Elias M."/>
            <person name="Idnurm A."/>
            <person name="Lang B.F."/>
            <person name="Sone T."/>
            <person name="Abe A."/>
            <person name="Calvo S.E."/>
            <person name="Corrochano L.M."/>
            <person name="Engels R."/>
            <person name="Fu J."/>
            <person name="Hansberg W."/>
            <person name="Kim J.-M."/>
            <person name="Kodira C.D."/>
            <person name="Koehrsen M.J."/>
            <person name="Liu B."/>
            <person name="Miranda-Saavedra D."/>
            <person name="O'Leary S."/>
            <person name="Ortiz-Castellanos L."/>
            <person name="Poulter R."/>
            <person name="Rodriguez-Romero J."/>
            <person name="Ruiz-Herrera J."/>
            <person name="Shen Y.-Q."/>
            <person name="Zeng Q."/>
            <person name="Galagan J."/>
            <person name="Birren B.W."/>
            <person name="Cuomo C.A."/>
            <person name="Wickes B.L."/>
        </authorList>
    </citation>
    <scope>NUCLEOTIDE SEQUENCE [LARGE SCALE GENOMIC DNA]</scope>
    <source>
        <strain evidence="2">RA 99-880 / ATCC MYA-4621 / FGSC 9543 / NRRL 43880</strain>
    </source>
</reference>
<name>I1CK64_RHIO9</name>
<dbReference type="InParanoid" id="I1CK64"/>
<evidence type="ECO:0000313" key="2">
    <source>
        <dbReference type="Proteomes" id="UP000009138"/>
    </source>
</evidence>
<dbReference type="EMBL" id="CH476743">
    <property type="protein sequence ID" value="EIE88844.1"/>
    <property type="molecule type" value="Genomic_DNA"/>
</dbReference>
<proteinExistence type="predicted"/>
<organism evidence="1 2">
    <name type="scientific">Rhizopus delemar (strain RA 99-880 / ATCC MYA-4621 / FGSC 9543 / NRRL 43880)</name>
    <name type="common">Mucormycosis agent</name>
    <name type="synonym">Rhizopus arrhizus var. delemar</name>
    <dbReference type="NCBI Taxonomy" id="246409"/>
    <lineage>
        <taxon>Eukaryota</taxon>
        <taxon>Fungi</taxon>
        <taxon>Fungi incertae sedis</taxon>
        <taxon>Mucoromycota</taxon>
        <taxon>Mucoromycotina</taxon>
        <taxon>Mucoromycetes</taxon>
        <taxon>Mucorales</taxon>
        <taxon>Mucorineae</taxon>
        <taxon>Rhizopodaceae</taxon>
        <taxon>Rhizopus</taxon>
    </lineage>
</organism>
<protein>
    <submittedName>
        <fullName evidence="1">Uncharacterized protein</fullName>
    </submittedName>
</protein>
<gene>
    <name evidence="1" type="ORF">RO3G_13555</name>
</gene>
<dbReference type="AlphaFoldDB" id="I1CK64"/>
<sequence length="77" mass="8429">MKETSTAQAGQSTQAVWLNTTAVINLIILDSDFTSPNLSPSSAQNAVNTVYGLMRMLSVNLDEHLLKQYLVGIVKFE</sequence>
<dbReference type="GeneID" id="93620520"/>
<dbReference type="VEuPathDB" id="FungiDB:RO3G_13555"/>
<dbReference type="Proteomes" id="UP000009138">
    <property type="component" value="Unassembled WGS sequence"/>
</dbReference>